<dbReference type="InterPro" id="IPR011110">
    <property type="entry name" value="Reg_prop"/>
</dbReference>
<dbReference type="InterPro" id="IPR015943">
    <property type="entry name" value="WD40/YVTN_repeat-like_dom_sf"/>
</dbReference>
<dbReference type="eggNOG" id="COG3292">
    <property type="taxonomic scope" value="Bacteria"/>
</dbReference>
<dbReference type="Pfam" id="PF07494">
    <property type="entry name" value="Reg_prop"/>
    <property type="match status" value="2"/>
</dbReference>
<evidence type="ECO:0000256" key="1">
    <source>
        <dbReference type="SAM" id="SignalP"/>
    </source>
</evidence>
<dbReference type="RefSeq" id="WP_012843927.1">
    <property type="nucleotide sequence ID" value="NC_013501.1"/>
</dbReference>
<feature type="chain" id="PRO_5003012135" evidence="1">
    <location>
        <begin position="19"/>
        <end position="695"/>
    </location>
</feature>
<gene>
    <name evidence="2" type="ordered locus">Rmar_1429</name>
</gene>
<organism evidence="2 3">
    <name type="scientific">Rhodothermus marinus (strain ATCC 43812 / DSM 4252 / R-10)</name>
    <name type="common">Rhodothermus obamensis</name>
    <dbReference type="NCBI Taxonomy" id="518766"/>
    <lineage>
        <taxon>Bacteria</taxon>
        <taxon>Pseudomonadati</taxon>
        <taxon>Rhodothermota</taxon>
        <taxon>Rhodothermia</taxon>
        <taxon>Rhodothermales</taxon>
        <taxon>Rhodothermaceae</taxon>
        <taxon>Rhodothermus</taxon>
    </lineage>
</organism>
<dbReference type="KEGG" id="rmr:Rmar_1429"/>
<evidence type="ECO:0000313" key="2">
    <source>
        <dbReference type="EMBL" id="ACY48316.1"/>
    </source>
</evidence>
<dbReference type="SUPFAM" id="SSF63829">
    <property type="entry name" value="Calcium-dependent phosphotriesterase"/>
    <property type="match status" value="3"/>
</dbReference>
<name>D0MIK8_RHOM4</name>
<dbReference type="HOGENOM" id="CLU_397796_0_0_10"/>
<keyword evidence="3" id="KW-1185">Reference proteome</keyword>
<protein>
    <submittedName>
        <fullName evidence="2">Two component regulator propeller domain protein</fullName>
    </submittedName>
</protein>
<sequence>MRGSVLLLALLLSLTAQAQRPEWKHFVGRQTIATLAVGQGKLWASTVEGFLLQIDTEARTQTLQYISDTGLPANYFRVLGIDRSGRPWVWVRRYGLFVYEDGQWENRTPDQIPEDDTFDAFFVDSEGHVWIGGRGSVARYDGDSWKIYRSGIPQFSVRALIRDTPGHLWIGVGSLVALFDGARWRYFDFTDSLGGGIVSSLAIDQTGHIWAAINGKGVAVFRDSSWTVYTPENSDLPNRWVHQVLVDSRGRVWVNAEKELVMFDGFAWHRYTEALNLERLGKNMIALDENDRLWIGTHYGVLEIGDTYHHMHYVGDSTLVGTSFSALAVDQQGRVWVGGNDGLFVFDGNGWTNPNPELTWISVLAVDAQGRILVGTHTEGLAVYDGSRWTQYVQELPDYQVLSLAADQTGKIWAGLFRGKVVTFDGADWTVYDSTNSPIPPAPIYALAVDRSGTVWIGTNDRLITFDGTDWQVYTAADLGGQPGAIRQILPDEAGRIWVATSGGLMCFDGSTWTRYTSRNTGLPRAHVEAIARDADGQLWLSVGSTLAVFDGVFWEFIHPPLAHYAKIVEWTRALAVDASGHIWIAGDGLLVYRKGGVLLQEMPSPEVPDRSLLTSFPNPFTTQTTITFELNRPGRVRLAVFDVLGRELQVLLDGPVTPGRHAVVWDASGYPSGVYLYRLTVNGRSLTGKMLHLR</sequence>
<feature type="signal peptide" evidence="1">
    <location>
        <begin position="1"/>
        <end position="18"/>
    </location>
</feature>
<accession>D0MIK8</accession>
<dbReference type="EMBL" id="CP001807">
    <property type="protein sequence ID" value="ACY48316.1"/>
    <property type="molecule type" value="Genomic_DNA"/>
</dbReference>
<reference evidence="2 3" key="1">
    <citation type="journal article" date="2009" name="Stand. Genomic Sci.">
        <title>Complete genome sequence of Rhodothermus marinus type strain (R-10).</title>
        <authorList>
            <person name="Nolan M."/>
            <person name="Tindall B.J."/>
            <person name="Pomrenke H."/>
            <person name="Lapidus A."/>
            <person name="Copeland A."/>
            <person name="Glavina Del Rio T."/>
            <person name="Lucas S."/>
            <person name="Chen F."/>
            <person name="Tice H."/>
            <person name="Cheng J.F."/>
            <person name="Saunders E."/>
            <person name="Han C."/>
            <person name="Bruce D."/>
            <person name="Goodwin L."/>
            <person name="Chain P."/>
            <person name="Pitluck S."/>
            <person name="Ovchinikova G."/>
            <person name="Pati A."/>
            <person name="Ivanova N."/>
            <person name="Mavromatis K."/>
            <person name="Chen A."/>
            <person name="Palaniappan K."/>
            <person name="Land M."/>
            <person name="Hauser L."/>
            <person name="Chang Y.J."/>
            <person name="Jeffries C.D."/>
            <person name="Brettin T."/>
            <person name="Goker M."/>
            <person name="Bristow J."/>
            <person name="Eisen J.A."/>
            <person name="Markowitz V."/>
            <person name="Hugenholtz P."/>
            <person name="Kyrpides N.C."/>
            <person name="Klenk H.P."/>
            <person name="Detter J.C."/>
        </authorList>
    </citation>
    <scope>NUCLEOTIDE SEQUENCE [LARGE SCALE GENOMIC DNA]</scope>
    <source>
        <strain evidence="3">ATCC 43812 / DSM 4252 / R-10</strain>
    </source>
</reference>
<dbReference type="OrthoDB" id="1090267at2"/>
<dbReference type="Gene3D" id="2.60.40.4070">
    <property type="match status" value="1"/>
</dbReference>
<dbReference type="InterPro" id="IPR026444">
    <property type="entry name" value="Secre_tail"/>
</dbReference>
<dbReference type="STRING" id="518766.Rmar_1429"/>
<keyword evidence="1" id="KW-0732">Signal</keyword>
<dbReference type="Gene3D" id="2.130.10.10">
    <property type="entry name" value="YVTN repeat-like/Quinoprotein amine dehydrogenase"/>
    <property type="match status" value="3"/>
</dbReference>
<proteinExistence type="predicted"/>
<dbReference type="NCBIfam" id="TIGR04183">
    <property type="entry name" value="Por_Secre_tail"/>
    <property type="match status" value="1"/>
</dbReference>
<dbReference type="Proteomes" id="UP000002221">
    <property type="component" value="Chromosome"/>
</dbReference>
<dbReference type="AlphaFoldDB" id="D0MIK8"/>
<evidence type="ECO:0000313" key="3">
    <source>
        <dbReference type="Proteomes" id="UP000002221"/>
    </source>
</evidence>